<dbReference type="AlphaFoldDB" id="A0A8S1YPJ6"/>
<proteinExistence type="predicted"/>
<keyword evidence="3" id="KW-1185">Reference proteome</keyword>
<accession>A0A8S1YPJ6</accession>
<evidence type="ECO:0000313" key="3">
    <source>
        <dbReference type="Proteomes" id="UP000683925"/>
    </source>
</evidence>
<dbReference type="OMA" id="KLICREM"/>
<dbReference type="Pfam" id="PF02320">
    <property type="entry name" value="UCR_hinge"/>
    <property type="match status" value="1"/>
</dbReference>
<gene>
    <name evidence="2" type="ORF">POCTA_138.1.T1620057</name>
</gene>
<reference evidence="2" key="1">
    <citation type="submission" date="2021-01" db="EMBL/GenBank/DDBJ databases">
        <authorList>
            <consortium name="Genoscope - CEA"/>
            <person name="William W."/>
        </authorList>
    </citation>
    <scope>NUCLEOTIDE SEQUENCE</scope>
</reference>
<comment type="caution">
    <text evidence="2">The sequence shown here is derived from an EMBL/GenBank/DDBJ whole genome shotgun (WGS) entry which is preliminary data.</text>
</comment>
<name>A0A8S1YPJ6_PAROT</name>
<organism evidence="2 3">
    <name type="scientific">Paramecium octaurelia</name>
    <dbReference type="NCBI Taxonomy" id="43137"/>
    <lineage>
        <taxon>Eukaryota</taxon>
        <taxon>Sar</taxon>
        <taxon>Alveolata</taxon>
        <taxon>Ciliophora</taxon>
        <taxon>Intramacronucleata</taxon>
        <taxon>Oligohymenophorea</taxon>
        <taxon>Peniculida</taxon>
        <taxon>Parameciidae</taxon>
        <taxon>Paramecium</taxon>
    </lineage>
</organism>
<dbReference type="EMBL" id="CAJJDP010000164">
    <property type="protein sequence ID" value="CAD8213542.1"/>
    <property type="molecule type" value="Genomic_DNA"/>
</dbReference>
<evidence type="ECO:0000259" key="1">
    <source>
        <dbReference type="Pfam" id="PF02320"/>
    </source>
</evidence>
<sequence>MRENAVVIMHVYLIMSKQRKIFNKLICREMSNQVNFGEGKINENYPSAIKTMLEQGKDPKDLLIQYCRPQCKWYDDKYDRCVKAFLSLKNADPEKNCMYPYRDLVTCVEACVQPKIQHALRGNENGFIFH</sequence>
<protein>
    <recommendedName>
        <fullName evidence="1">Ubiquinol-cytochrome C reductase hinge domain-containing protein</fullName>
    </recommendedName>
</protein>
<dbReference type="OrthoDB" id="282179at2759"/>
<evidence type="ECO:0000313" key="2">
    <source>
        <dbReference type="EMBL" id="CAD8213542.1"/>
    </source>
</evidence>
<dbReference type="Proteomes" id="UP000683925">
    <property type="component" value="Unassembled WGS sequence"/>
</dbReference>
<feature type="domain" description="Ubiquinol-cytochrome C reductase hinge" evidence="1">
    <location>
        <begin position="58"/>
        <end position="120"/>
    </location>
</feature>
<dbReference type="InterPro" id="IPR023184">
    <property type="entry name" value="Ubol_cytC_Rdtase_hinge_dom"/>
</dbReference>